<keyword evidence="1" id="KW-0812">Transmembrane</keyword>
<gene>
    <name evidence="2" type="ORF">M440DRAFT_1018045</name>
</gene>
<accession>A0A2T4CJ39</accession>
<evidence type="ECO:0000256" key="1">
    <source>
        <dbReference type="SAM" id="Phobius"/>
    </source>
</evidence>
<evidence type="ECO:0000313" key="3">
    <source>
        <dbReference type="Proteomes" id="UP000240760"/>
    </source>
</evidence>
<dbReference type="AlphaFoldDB" id="A0A2T4CJ39"/>
<feature type="transmembrane region" description="Helical" evidence="1">
    <location>
        <begin position="57"/>
        <end position="77"/>
    </location>
</feature>
<keyword evidence="3" id="KW-1185">Reference proteome</keyword>
<reference evidence="2 3" key="1">
    <citation type="submission" date="2016-07" db="EMBL/GenBank/DDBJ databases">
        <title>Multiple horizontal gene transfer events from other fungi enriched the ability of initially mycotrophic Trichoderma (Ascomycota) to feed on dead plant biomass.</title>
        <authorList>
            <consortium name="DOE Joint Genome Institute"/>
            <person name="Aerts A."/>
            <person name="Atanasova L."/>
            <person name="Chenthamara K."/>
            <person name="Zhang J."/>
            <person name="Grujic M."/>
            <person name="Henrissat B."/>
            <person name="Kuo A."/>
            <person name="Salamov A."/>
            <person name="Lipzen A."/>
            <person name="Labutti K."/>
            <person name="Barry K."/>
            <person name="Miao Y."/>
            <person name="Rahimi M.J."/>
            <person name="Shen Q."/>
            <person name="Grigoriev I.V."/>
            <person name="Kubicek C.P."/>
            <person name="Druzhinina I.S."/>
        </authorList>
    </citation>
    <scope>NUCLEOTIDE SEQUENCE [LARGE SCALE GENOMIC DNA]</scope>
    <source>
        <strain evidence="2 3">ATCC 18648</strain>
    </source>
</reference>
<keyword evidence="1" id="KW-0472">Membrane</keyword>
<name>A0A2T4CJ39_TRILO</name>
<proteinExistence type="predicted"/>
<feature type="transmembrane region" description="Helical" evidence="1">
    <location>
        <begin position="19"/>
        <end position="36"/>
    </location>
</feature>
<organism evidence="2 3">
    <name type="scientific">Trichoderma longibrachiatum ATCC 18648</name>
    <dbReference type="NCBI Taxonomy" id="983965"/>
    <lineage>
        <taxon>Eukaryota</taxon>
        <taxon>Fungi</taxon>
        <taxon>Dikarya</taxon>
        <taxon>Ascomycota</taxon>
        <taxon>Pezizomycotina</taxon>
        <taxon>Sordariomycetes</taxon>
        <taxon>Hypocreomycetidae</taxon>
        <taxon>Hypocreales</taxon>
        <taxon>Hypocreaceae</taxon>
        <taxon>Trichoderma</taxon>
    </lineage>
</organism>
<keyword evidence="1" id="KW-1133">Transmembrane helix</keyword>
<evidence type="ECO:0000313" key="2">
    <source>
        <dbReference type="EMBL" id="PTB81532.1"/>
    </source>
</evidence>
<sequence length="131" mass="14105">MDGSRLDAQSKAKDAANTWNLALQVVLPAAVVVATHKQSCLLRFSALLFAVKPQQGLVHLLSLCSLLFFPVINLLSITSNTSSTSCCRGTLHIQLVPCFRPVPQQGPALLLAGTKVISIPSIQTTQQNKRQ</sequence>
<dbReference type="EMBL" id="KZ679126">
    <property type="protein sequence ID" value="PTB81532.1"/>
    <property type="molecule type" value="Genomic_DNA"/>
</dbReference>
<protein>
    <submittedName>
        <fullName evidence="2">Uncharacterized protein</fullName>
    </submittedName>
</protein>
<dbReference type="Proteomes" id="UP000240760">
    <property type="component" value="Unassembled WGS sequence"/>
</dbReference>